<reference evidence="4 5" key="1">
    <citation type="journal article" date="2016" name="Nat. Commun.">
        <title>Thousands of microbial genomes shed light on interconnected biogeochemical processes in an aquifer system.</title>
        <authorList>
            <person name="Anantharaman K."/>
            <person name="Brown C.T."/>
            <person name="Hug L.A."/>
            <person name="Sharon I."/>
            <person name="Castelle C.J."/>
            <person name="Probst A.J."/>
            <person name="Thomas B.C."/>
            <person name="Singh A."/>
            <person name="Wilkins M.J."/>
            <person name="Karaoz U."/>
            <person name="Brodie E.L."/>
            <person name="Williams K.H."/>
            <person name="Hubbard S.S."/>
            <person name="Banfield J.F."/>
        </authorList>
    </citation>
    <scope>NUCLEOTIDE SEQUENCE [LARGE SCALE GENOMIC DNA]</scope>
    <source>
        <strain evidence="5">RIFCSPLOWO2_12_FULL_64_10</strain>
    </source>
</reference>
<evidence type="ECO:0000313" key="5">
    <source>
        <dbReference type="Proteomes" id="UP000178606"/>
    </source>
</evidence>
<feature type="transmembrane region" description="Helical" evidence="1">
    <location>
        <begin position="547"/>
        <end position="567"/>
    </location>
</feature>
<feature type="transmembrane region" description="Helical" evidence="1">
    <location>
        <begin position="617"/>
        <end position="640"/>
    </location>
</feature>
<feature type="transmembrane region" description="Helical" evidence="1">
    <location>
        <begin position="394"/>
        <end position="415"/>
    </location>
</feature>
<keyword evidence="1" id="KW-0812">Transmembrane</keyword>
<feature type="transmembrane region" description="Helical" evidence="1">
    <location>
        <begin position="260"/>
        <end position="279"/>
    </location>
</feature>
<feature type="transmembrane region" description="Helical" evidence="1">
    <location>
        <begin position="588"/>
        <end position="611"/>
    </location>
</feature>
<feature type="transmembrane region" description="Helical" evidence="1">
    <location>
        <begin position="484"/>
        <end position="505"/>
    </location>
</feature>
<proteinExistence type="predicted"/>
<name>A0A1F6CAG1_HANXR</name>
<evidence type="ECO:0000256" key="1">
    <source>
        <dbReference type="SAM" id="Phobius"/>
    </source>
</evidence>
<feature type="transmembrane region" description="Helical" evidence="1">
    <location>
        <begin position="161"/>
        <end position="182"/>
    </location>
</feature>
<comment type="caution">
    <text evidence="4">The sequence shown here is derived from an EMBL/GenBank/DDBJ whole genome shotgun (WGS) entry which is preliminary data.</text>
</comment>
<feature type="transmembrane region" description="Helical" evidence="1">
    <location>
        <begin position="39"/>
        <end position="62"/>
    </location>
</feature>
<evidence type="ECO:0000313" key="4">
    <source>
        <dbReference type="EMBL" id="OGG45907.1"/>
    </source>
</evidence>
<keyword evidence="1" id="KW-0472">Membrane</keyword>
<feature type="transmembrane region" description="Helical" evidence="1">
    <location>
        <begin position="325"/>
        <end position="342"/>
    </location>
</feature>
<dbReference type="InterPro" id="IPR046712">
    <property type="entry name" value="DUF6785"/>
</dbReference>
<keyword evidence="1" id="KW-1133">Transmembrane helix</keyword>
<feature type="domain" description="DUF6785" evidence="3">
    <location>
        <begin position="7"/>
        <end position="512"/>
    </location>
</feature>
<protein>
    <submittedName>
        <fullName evidence="4">Uncharacterized protein</fullName>
    </submittedName>
</protein>
<sequence>MPDRGLTLRASALGVMVVVFINLWVTYAENIVHASRLNLSYFQITLLAVLIVLVGGINPLLGWVGRRTGGRYPWMGPLSHGELLVVAAVGIVGSTVPTSGVTGFLLGVIASPFYFASPENGWADYYHPHLSSWLVPTDREALRGFFEGGGGIDWSAWAAPLAWWSALIVAIVWTTACAVVLLRRQWAEHEKLVFPLAAVAVELTEGVEGRLPRFTRGRLFWGGAIFAFLLFAWNIVSWFIPAFPGVSAFPHAGYYRFLTYSPGIYIQPFQFLTIGFAYFANTEVLFSVWFFFLLHIVEGGIFNRIGYEIGASVDSFSADPATEAWQGFGALAFMVAWRLWVARHHLREVFRKAWRGEGGADDAEEMLSHRTAVFGLVCGTAFVLFWLWRSGMDAGSVLLYVLALGIVYLGMARVVSEAGVAYAQATVTPQAFVMDLRGTRALPASTLTAIALSYSLIDYMRGLFAPGLAQAVKMGESVRGNRRLLLSVIAVGVLAGLISSAWYTLHLGYAHGAYNCAPLFFSGDPKAVFSSTLTQMKSPKPPDPGRVLFFGIGTALMAGLTFLRYRFPGWPLHPVGLTMAAGDNTASMAMPVFIAWACKATLMRVGGVALYRRSKPLFLGLMVGYTAGVTASFVVDMIWFKGQGHMVHWW</sequence>
<feature type="transmembrane region" description="Helical" evidence="1">
    <location>
        <begin position="286"/>
        <end position="305"/>
    </location>
</feature>
<feature type="domain" description="DUF6784" evidence="2">
    <location>
        <begin position="548"/>
        <end position="639"/>
    </location>
</feature>
<feature type="transmembrane region" description="Helical" evidence="1">
    <location>
        <begin position="219"/>
        <end position="240"/>
    </location>
</feature>
<accession>A0A1F6CAG1</accession>
<dbReference type="EMBL" id="MFKF01000359">
    <property type="protein sequence ID" value="OGG45907.1"/>
    <property type="molecule type" value="Genomic_DNA"/>
</dbReference>
<dbReference type="AlphaFoldDB" id="A0A1F6CAG1"/>
<dbReference type="Pfam" id="PF20581">
    <property type="entry name" value="DUF6785"/>
    <property type="match status" value="1"/>
</dbReference>
<evidence type="ECO:0000259" key="2">
    <source>
        <dbReference type="Pfam" id="PF20580"/>
    </source>
</evidence>
<feature type="transmembrane region" description="Helical" evidence="1">
    <location>
        <begin position="83"/>
        <end position="116"/>
    </location>
</feature>
<feature type="transmembrane region" description="Helical" evidence="1">
    <location>
        <begin position="371"/>
        <end position="388"/>
    </location>
</feature>
<evidence type="ECO:0000259" key="3">
    <source>
        <dbReference type="Pfam" id="PF20581"/>
    </source>
</evidence>
<feature type="transmembrane region" description="Helical" evidence="1">
    <location>
        <begin position="7"/>
        <end position="27"/>
    </location>
</feature>
<organism evidence="4 5">
    <name type="scientific">Handelsmanbacteria sp. (strain RIFCSPLOWO2_12_FULL_64_10)</name>
    <dbReference type="NCBI Taxonomy" id="1817868"/>
    <lineage>
        <taxon>Bacteria</taxon>
        <taxon>Candidatus Handelsmaniibacteriota</taxon>
    </lineage>
</organism>
<dbReference type="Proteomes" id="UP000178606">
    <property type="component" value="Unassembled WGS sequence"/>
</dbReference>
<dbReference type="InterPro" id="IPR046711">
    <property type="entry name" value="DUF6784"/>
</dbReference>
<dbReference type="Pfam" id="PF20580">
    <property type="entry name" value="DUF6784"/>
    <property type="match status" value="1"/>
</dbReference>
<gene>
    <name evidence="4" type="ORF">A3F84_14575</name>
</gene>